<evidence type="ECO:0000313" key="2">
    <source>
        <dbReference type="EMBL" id="PAV93844.1"/>
    </source>
</evidence>
<protein>
    <submittedName>
        <fullName evidence="2">Uncharacterized protein</fullName>
    </submittedName>
</protein>
<dbReference type="AlphaFoldDB" id="A0A2A2M5W3"/>
<feature type="region of interest" description="Disordered" evidence="1">
    <location>
        <begin position="18"/>
        <end position="44"/>
    </location>
</feature>
<name>A0A2A2M5W3_9BILA</name>
<accession>A0A2A2M5W3</accession>
<evidence type="ECO:0000256" key="1">
    <source>
        <dbReference type="SAM" id="MobiDB-lite"/>
    </source>
</evidence>
<sequence length="85" mass="8557">MACASANAVAFSASLPATAAGSGRPQWLRMKSPNTTGQASAAAESHTVMTRFMGAASTNSSHDLLRSPSMGIPSACNWASANGLT</sequence>
<reference evidence="2 3" key="1">
    <citation type="journal article" date="2017" name="Curr. Biol.">
        <title>Genome architecture and evolution of a unichromosomal asexual nematode.</title>
        <authorList>
            <person name="Fradin H."/>
            <person name="Zegar C."/>
            <person name="Gutwein M."/>
            <person name="Lucas J."/>
            <person name="Kovtun M."/>
            <person name="Corcoran D."/>
            <person name="Baugh L.R."/>
            <person name="Kiontke K."/>
            <person name="Gunsalus K."/>
            <person name="Fitch D.H."/>
            <person name="Piano F."/>
        </authorList>
    </citation>
    <scope>NUCLEOTIDE SEQUENCE [LARGE SCALE GENOMIC DNA]</scope>
    <source>
        <strain evidence="2">PF1309</strain>
    </source>
</reference>
<comment type="caution">
    <text evidence="2">The sequence shown here is derived from an EMBL/GenBank/DDBJ whole genome shotgun (WGS) entry which is preliminary data.</text>
</comment>
<dbReference type="EMBL" id="LIAE01003800">
    <property type="protein sequence ID" value="PAV93844.1"/>
    <property type="molecule type" value="Genomic_DNA"/>
</dbReference>
<keyword evidence="3" id="KW-1185">Reference proteome</keyword>
<evidence type="ECO:0000313" key="3">
    <source>
        <dbReference type="Proteomes" id="UP000218231"/>
    </source>
</evidence>
<organism evidence="2 3">
    <name type="scientific">Diploscapter pachys</name>
    <dbReference type="NCBI Taxonomy" id="2018661"/>
    <lineage>
        <taxon>Eukaryota</taxon>
        <taxon>Metazoa</taxon>
        <taxon>Ecdysozoa</taxon>
        <taxon>Nematoda</taxon>
        <taxon>Chromadorea</taxon>
        <taxon>Rhabditida</taxon>
        <taxon>Rhabditina</taxon>
        <taxon>Rhabditomorpha</taxon>
        <taxon>Rhabditoidea</taxon>
        <taxon>Rhabditidae</taxon>
        <taxon>Diploscapter</taxon>
    </lineage>
</organism>
<gene>
    <name evidence="2" type="ORF">WR25_19573</name>
</gene>
<dbReference type="Proteomes" id="UP000218231">
    <property type="component" value="Unassembled WGS sequence"/>
</dbReference>
<proteinExistence type="predicted"/>